<proteinExistence type="predicted"/>
<gene>
    <name evidence="2" type="ORF">GYMLUDRAFT_244712</name>
</gene>
<dbReference type="OrthoDB" id="70588at2759"/>
<organism evidence="2 3">
    <name type="scientific">Collybiopsis luxurians FD-317 M1</name>
    <dbReference type="NCBI Taxonomy" id="944289"/>
    <lineage>
        <taxon>Eukaryota</taxon>
        <taxon>Fungi</taxon>
        <taxon>Dikarya</taxon>
        <taxon>Basidiomycota</taxon>
        <taxon>Agaricomycotina</taxon>
        <taxon>Agaricomycetes</taxon>
        <taxon>Agaricomycetidae</taxon>
        <taxon>Agaricales</taxon>
        <taxon>Marasmiineae</taxon>
        <taxon>Omphalotaceae</taxon>
        <taxon>Collybiopsis</taxon>
        <taxon>Collybiopsis luxurians</taxon>
    </lineage>
</organism>
<evidence type="ECO:0000256" key="1">
    <source>
        <dbReference type="SAM" id="MobiDB-lite"/>
    </source>
</evidence>
<reference evidence="2 3" key="1">
    <citation type="submission" date="2014-04" db="EMBL/GenBank/DDBJ databases">
        <title>Evolutionary Origins and Diversification of the Mycorrhizal Mutualists.</title>
        <authorList>
            <consortium name="DOE Joint Genome Institute"/>
            <consortium name="Mycorrhizal Genomics Consortium"/>
            <person name="Kohler A."/>
            <person name="Kuo A."/>
            <person name="Nagy L.G."/>
            <person name="Floudas D."/>
            <person name="Copeland A."/>
            <person name="Barry K.W."/>
            <person name="Cichocki N."/>
            <person name="Veneault-Fourrey C."/>
            <person name="LaButti K."/>
            <person name="Lindquist E.A."/>
            <person name="Lipzen A."/>
            <person name="Lundell T."/>
            <person name="Morin E."/>
            <person name="Murat C."/>
            <person name="Riley R."/>
            <person name="Ohm R."/>
            <person name="Sun H."/>
            <person name="Tunlid A."/>
            <person name="Henrissat B."/>
            <person name="Grigoriev I.V."/>
            <person name="Hibbett D.S."/>
            <person name="Martin F."/>
        </authorList>
    </citation>
    <scope>NUCLEOTIDE SEQUENCE [LARGE SCALE GENOMIC DNA]</scope>
    <source>
        <strain evidence="2 3">FD-317 M1</strain>
    </source>
</reference>
<name>A0A0D0CMQ6_9AGAR</name>
<feature type="region of interest" description="Disordered" evidence="1">
    <location>
        <begin position="242"/>
        <end position="261"/>
    </location>
</feature>
<evidence type="ECO:0000313" key="2">
    <source>
        <dbReference type="EMBL" id="KIK59937.1"/>
    </source>
</evidence>
<feature type="region of interest" description="Disordered" evidence="1">
    <location>
        <begin position="267"/>
        <end position="292"/>
    </location>
</feature>
<feature type="region of interest" description="Disordered" evidence="1">
    <location>
        <begin position="193"/>
        <end position="223"/>
    </location>
</feature>
<dbReference type="AlphaFoldDB" id="A0A0D0CMQ6"/>
<protein>
    <submittedName>
        <fullName evidence="2">Uncharacterized protein</fullName>
    </submittedName>
</protein>
<dbReference type="Gene3D" id="3.40.30.10">
    <property type="entry name" value="Glutaredoxin"/>
    <property type="match status" value="1"/>
</dbReference>
<feature type="compositionally biased region" description="Acidic residues" evidence="1">
    <location>
        <begin position="214"/>
        <end position="223"/>
    </location>
</feature>
<evidence type="ECO:0000313" key="3">
    <source>
        <dbReference type="Proteomes" id="UP000053593"/>
    </source>
</evidence>
<dbReference type="EMBL" id="KN834777">
    <property type="protein sequence ID" value="KIK59937.1"/>
    <property type="molecule type" value="Genomic_DNA"/>
</dbReference>
<dbReference type="HOGENOM" id="CLU_897303_0_0_1"/>
<keyword evidence="3" id="KW-1185">Reference proteome</keyword>
<sequence>MSLTRSGKCFLSDDALAHLARMYHNPKFFQCHAAALGFASSSNPSLPQDDDDEEEEDWYEEDNIDFDMLPTILVYCDSELVHNWVRVDWEAGGAARVWLTLRTVAQDEIKTGVIPAMASDSVLAFLVDWTKYGKNPMLRGNLLGPLFLAAFKCIMPSPTSALEPKLQPTRSGNAEIRVMSPISYSKKGRSFKAAEWSDGMRKPQPTGGEIVRAEDDEDDDPVSDSDLVLLRQHMGDYIDSEEVDLNSKHPPASKPSNPSFLISDNEEETAEWVTKHAATSPTTGGPRKREKSSQILRLLLLSALDCCLLR</sequence>
<accession>A0A0D0CMQ6</accession>
<dbReference type="Proteomes" id="UP000053593">
    <property type="component" value="Unassembled WGS sequence"/>
</dbReference>